<dbReference type="InterPro" id="IPR022596">
    <property type="entry name" value="GPR1/2/3_C"/>
</dbReference>
<organism evidence="8 9">
    <name type="scientific">Ophiocordyceps camponoti-rufipedis</name>
    <dbReference type="NCBI Taxonomy" id="2004952"/>
    <lineage>
        <taxon>Eukaryota</taxon>
        <taxon>Fungi</taxon>
        <taxon>Dikarya</taxon>
        <taxon>Ascomycota</taxon>
        <taxon>Pezizomycotina</taxon>
        <taxon>Sordariomycetes</taxon>
        <taxon>Hypocreomycetidae</taxon>
        <taxon>Hypocreales</taxon>
        <taxon>Ophiocordycipitaceae</taxon>
        <taxon>Ophiocordyceps</taxon>
    </lineage>
</organism>
<feature type="transmembrane region" description="Helical" evidence="5">
    <location>
        <begin position="160"/>
        <end position="184"/>
    </location>
</feature>
<feature type="transmembrane region" description="Helical" evidence="5">
    <location>
        <begin position="322"/>
        <end position="346"/>
    </location>
</feature>
<dbReference type="GO" id="GO:0007189">
    <property type="term" value="P:adenylate cyclase-activating G protein-coupled receptor signaling pathway"/>
    <property type="evidence" value="ECO:0007669"/>
    <property type="project" value="TreeGrafter"/>
</dbReference>
<feature type="transmembrane region" description="Helical" evidence="5">
    <location>
        <begin position="77"/>
        <end position="106"/>
    </location>
</feature>
<feature type="domain" description="G protein-coupled receptor GPR1/2/3 C-terminal" evidence="7">
    <location>
        <begin position="281"/>
        <end position="351"/>
    </location>
</feature>
<evidence type="ECO:0000259" key="7">
    <source>
        <dbReference type="Pfam" id="PF11970"/>
    </source>
</evidence>
<sequence>MPVPGPGPLTISLQGHKLAINVTCLILASLSVVATAWAKTLIVILLQIDLFKSAILVLVPAIELVHGPVISGSTTCHVIGCVLLITLEACNVAIVLLALHTALNVFRGEGGLYPHRRLAWAVGIVLSLALAFLAFINRPAFVNTGGFCHVPERPRWPKRVLIWLPRGVCLVIIVFTYVATFVYVQKLMRRFVAGPVQPGPRSKIAEPTPPPSLASLRLSPWQPDMMPPRDSGLRPVLTLASASGPSCPAVSGSHPSLLVRPDSSTTVMLSPTTFGASGMAETRDKVRRQLRLLFIYPMVYMGLWTVPLICHIMSLLDRGETLGLSLASIASLSLQGVADALVFLVVEKPWRQPRHGGGASCWLVHAIQGTTVTTTTNAGRSRDEMRFDSRVARRRREGERVAERRSKRSPSRVREWWDVRVETDVDDDGYGDT</sequence>
<dbReference type="STRING" id="2004952.A0A2C5XKK6"/>
<evidence type="ECO:0000313" key="9">
    <source>
        <dbReference type="Proteomes" id="UP000226431"/>
    </source>
</evidence>
<feature type="domain" description="Glucose receptor Git3-like N-terminal" evidence="6">
    <location>
        <begin position="37"/>
        <end position="190"/>
    </location>
</feature>
<gene>
    <name evidence="8" type="ORF">CDD80_2260</name>
</gene>
<keyword evidence="2 5" id="KW-0812">Transmembrane</keyword>
<dbReference type="GO" id="GO:0005886">
    <property type="term" value="C:plasma membrane"/>
    <property type="evidence" value="ECO:0007669"/>
    <property type="project" value="TreeGrafter"/>
</dbReference>
<dbReference type="SUPFAM" id="SSF81321">
    <property type="entry name" value="Family A G protein-coupled receptor-like"/>
    <property type="match status" value="1"/>
</dbReference>
<dbReference type="Gene3D" id="1.20.1070.10">
    <property type="entry name" value="Rhodopsin 7-helix transmembrane proteins"/>
    <property type="match status" value="1"/>
</dbReference>
<evidence type="ECO:0000313" key="8">
    <source>
        <dbReference type="EMBL" id="PHH75559.1"/>
    </source>
</evidence>
<dbReference type="Pfam" id="PF11970">
    <property type="entry name" value="GPR_Gpa2_C"/>
    <property type="match status" value="1"/>
</dbReference>
<evidence type="ECO:0000256" key="4">
    <source>
        <dbReference type="ARBA" id="ARBA00023136"/>
    </source>
</evidence>
<accession>A0A2C5XKK6</accession>
<protein>
    <recommendedName>
        <fullName evidence="10">G-protein coupled receptors family 1 profile domain-containing protein</fullName>
    </recommendedName>
</protein>
<feature type="transmembrane region" description="Helical" evidence="5">
    <location>
        <begin position="118"/>
        <end position="136"/>
    </location>
</feature>
<comment type="caution">
    <text evidence="8">The sequence shown here is derived from an EMBL/GenBank/DDBJ whole genome shotgun (WGS) entry which is preliminary data.</text>
</comment>
<proteinExistence type="predicted"/>
<keyword evidence="3 5" id="KW-1133">Transmembrane helix</keyword>
<dbReference type="Proteomes" id="UP000226431">
    <property type="component" value="Unassembled WGS sequence"/>
</dbReference>
<feature type="transmembrane region" description="Helical" evidence="5">
    <location>
        <begin position="50"/>
        <end position="71"/>
    </location>
</feature>
<dbReference type="OrthoDB" id="5368598at2759"/>
<keyword evidence="9" id="KW-1185">Reference proteome</keyword>
<evidence type="ECO:0000256" key="5">
    <source>
        <dbReference type="SAM" id="Phobius"/>
    </source>
</evidence>
<comment type="subcellular location">
    <subcellularLocation>
        <location evidence="1">Membrane</location>
        <topology evidence="1">Multi-pass membrane protein</topology>
    </subcellularLocation>
</comment>
<evidence type="ECO:0000256" key="1">
    <source>
        <dbReference type="ARBA" id="ARBA00004141"/>
    </source>
</evidence>
<dbReference type="PANTHER" id="PTHR23112:SF37">
    <property type="entry name" value="G PROTEIN-COUPLED RECEPTOR GPR1"/>
    <property type="match status" value="1"/>
</dbReference>
<dbReference type="EMBL" id="NJES01000209">
    <property type="protein sequence ID" value="PHH75559.1"/>
    <property type="molecule type" value="Genomic_DNA"/>
</dbReference>
<dbReference type="CDD" id="cd00637">
    <property type="entry name" value="7tm_classA_rhodopsin-like"/>
    <property type="match status" value="1"/>
</dbReference>
<evidence type="ECO:0000256" key="3">
    <source>
        <dbReference type="ARBA" id="ARBA00022989"/>
    </source>
</evidence>
<feature type="transmembrane region" description="Helical" evidence="5">
    <location>
        <begin position="293"/>
        <end position="316"/>
    </location>
</feature>
<dbReference type="Pfam" id="PF11710">
    <property type="entry name" value="Git3"/>
    <property type="match status" value="1"/>
</dbReference>
<evidence type="ECO:0000256" key="2">
    <source>
        <dbReference type="ARBA" id="ARBA00022692"/>
    </source>
</evidence>
<dbReference type="InterPro" id="IPR023041">
    <property type="entry name" value="Glucose_rcpt_Git3-like_N"/>
</dbReference>
<dbReference type="AlphaFoldDB" id="A0A2C5XKK6"/>
<dbReference type="PANTHER" id="PTHR23112">
    <property type="entry name" value="G PROTEIN-COUPLED RECEPTOR 157-RELATED"/>
    <property type="match status" value="1"/>
</dbReference>
<feature type="transmembrane region" description="Helical" evidence="5">
    <location>
        <begin position="18"/>
        <end position="38"/>
    </location>
</feature>
<dbReference type="GO" id="GO:0004930">
    <property type="term" value="F:G protein-coupled receptor activity"/>
    <property type="evidence" value="ECO:0007669"/>
    <property type="project" value="TreeGrafter"/>
</dbReference>
<evidence type="ECO:0000259" key="6">
    <source>
        <dbReference type="Pfam" id="PF11710"/>
    </source>
</evidence>
<evidence type="ECO:0008006" key="10">
    <source>
        <dbReference type="Google" id="ProtNLM"/>
    </source>
</evidence>
<name>A0A2C5XKK6_9HYPO</name>
<reference evidence="8 9" key="1">
    <citation type="submission" date="2017-06" db="EMBL/GenBank/DDBJ databases">
        <title>Ant-infecting Ophiocordyceps genomes reveal a high diversity of potential behavioral manipulation genes and a possible major role for enterotoxins.</title>
        <authorList>
            <person name="De Bekker C."/>
            <person name="Evans H.C."/>
            <person name="Brachmann A."/>
            <person name="Hughes D.P."/>
        </authorList>
    </citation>
    <scope>NUCLEOTIDE SEQUENCE [LARGE SCALE GENOMIC DNA]</scope>
    <source>
        <strain evidence="8 9">Map16</strain>
    </source>
</reference>
<keyword evidence="4 5" id="KW-0472">Membrane</keyword>